<dbReference type="OrthoDB" id="10631199at2759"/>
<sequence length="151" mass="16898">MFDLTSNSYRSVAYNWLSDMLTILTLIFVCSTCVLSVFGQKRPYLVNLIEKFKAMNECEFRKRITSSDEMDDLLIDVSDISKPPEFKDGLICFTGSQLRQKSAIEESPAICVECYGSLLGKKEFSVDVQPCGFELGIGDVLTVSASSSRKF</sequence>
<dbReference type="Proteomes" id="UP000267029">
    <property type="component" value="Unassembled WGS sequence"/>
</dbReference>
<reference evidence="4" key="1">
    <citation type="submission" date="2017-02" db="UniProtKB">
        <authorList>
            <consortium name="WormBaseParasite"/>
        </authorList>
    </citation>
    <scope>IDENTIFICATION</scope>
</reference>
<keyword evidence="1" id="KW-0472">Membrane</keyword>
<protein>
    <submittedName>
        <fullName evidence="4">Cyclic nucleotide-binding domain-containing protein</fullName>
    </submittedName>
</protein>
<evidence type="ECO:0000313" key="4">
    <source>
        <dbReference type="WBParaSite" id="MCOS_0001029901-mRNA-1"/>
    </source>
</evidence>
<accession>A0A0R3UQZ4</accession>
<evidence type="ECO:0000256" key="1">
    <source>
        <dbReference type="SAM" id="Phobius"/>
    </source>
</evidence>
<organism evidence="4">
    <name type="scientific">Mesocestoides corti</name>
    <name type="common">Flatworm</name>
    <dbReference type="NCBI Taxonomy" id="53468"/>
    <lineage>
        <taxon>Eukaryota</taxon>
        <taxon>Metazoa</taxon>
        <taxon>Spiralia</taxon>
        <taxon>Lophotrochozoa</taxon>
        <taxon>Platyhelminthes</taxon>
        <taxon>Cestoda</taxon>
        <taxon>Eucestoda</taxon>
        <taxon>Cyclophyllidea</taxon>
        <taxon>Mesocestoididae</taxon>
        <taxon>Mesocestoides</taxon>
    </lineage>
</organism>
<evidence type="ECO:0000313" key="3">
    <source>
        <dbReference type="Proteomes" id="UP000267029"/>
    </source>
</evidence>
<keyword evidence="1" id="KW-0812">Transmembrane</keyword>
<dbReference type="WBParaSite" id="MCOS_0001029901-mRNA-1">
    <property type="protein sequence ID" value="MCOS_0001029901-mRNA-1"/>
    <property type="gene ID" value="MCOS_0001029901"/>
</dbReference>
<proteinExistence type="predicted"/>
<feature type="transmembrane region" description="Helical" evidence="1">
    <location>
        <begin position="20"/>
        <end position="38"/>
    </location>
</feature>
<reference evidence="2 3" key="2">
    <citation type="submission" date="2018-10" db="EMBL/GenBank/DDBJ databases">
        <authorList>
            <consortium name="Pathogen Informatics"/>
        </authorList>
    </citation>
    <scope>NUCLEOTIDE SEQUENCE [LARGE SCALE GENOMIC DNA]</scope>
</reference>
<evidence type="ECO:0000313" key="2">
    <source>
        <dbReference type="EMBL" id="VDD84297.1"/>
    </source>
</evidence>
<name>A0A0R3UQZ4_MESCO</name>
<keyword evidence="1" id="KW-1133">Transmembrane helix</keyword>
<keyword evidence="3" id="KW-1185">Reference proteome</keyword>
<gene>
    <name evidence="2" type="ORF">MCOS_LOCUS10300</name>
</gene>
<dbReference type="AlphaFoldDB" id="A0A0R3UQZ4"/>
<dbReference type="EMBL" id="UXSR01006148">
    <property type="protein sequence ID" value="VDD84297.1"/>
    <property type="molecule type" value="Genomic_DNA"/>
</dbReference>